<dbReference type="OrthoDB" id="9810066at2"/>
<accession>A0A1B8ZWA3</accession>
<dbReference type="AlphaFoldDB" id="A0A1B8ZWA3"/>
<dbReference type="InterPro" id="IPR052036">
    <property type="entry name" value="Hydrolase/PRTase-associated"/>
</dbReference>
<dbReference type="EMBL" id="MAYH01000012">
    <property type="protein sequence ID" value="OCA75844.1"/>
    <property type="molecule type" value="Genomic_DNA"/>
</dbReference>
<name>A0A1B8ZWA3_9FLAO</name>
<dbReference type="Proteomes" id="UP000092651">
    <property type="component" value="Unassembled WGS sequence"/>
</dbReference>
<dbReference type="CDD" id="cd14728">
    <property type="entry name" value="Ere-like"/>
    <property type="match status" value="1"/>
</dbReference>
<dbReference type="PANTHER" id="PTHR31299:SF0">
    <property type="entry name" value="ESTERASE, PUTATIVE (AFU_ORTHOLOGUE AFUA_1G05850)-RELATED"/>
    <property type="match status" value="1"/>
</dbReference>
<evidence type="ECO:0008006" key="3">
    <source>
        <dbReference type="Google" id="ProtNLM"/>
    </source>
</evidence>
<gene>
    <name evidence="1" type="ORF">BBI01_03835</name>
</gene>
<dbReference type="SUPFAM" id="SSF159501">
    <property type="entry name" value="EreA/ChaN-like"/>
    <property type="match status" value="1"/>
</dbReference>
<comment type="caution">
    <text evidence="1">The sequence shown here is derived from an EMBL/GenBank/DDBJ whole genome shotgun (WGS) entry which is preliminary data.</text>
</comment>
<dbReference type="PANTHER" id="PTHR31299">
    <property type="entry name" value="ESTERASE, PUTATIVE (AFU_ORTHOLOGUE AFUA_1G05850)-RELATED"/>
    <property type="match status" value="1"/>
</dbReference>
<evidence type="ECO:0000313" key="1">
    <source>
        <dbReference type="EMBL" id="OCA75844.1"/>
    </source>
</evidence>
<evidence type="ECO:0000313" key="2">
    <source>
        <dbReference type="Proteomes" id="UP000092651"/>
    </source>
</evidence>
<keyword evidence="2" id="KW-1185">Reference proteome</keyword>
<dbReference type="Pfam" id="PF05139">
    <property type="entry name" value="Erythro_esteras"/>
    <property type="match status" value="1"/>
</dbReference>
<dbReference type="Gene3D" id="3.40.1660.10">
    <property type="entry name" value="EreA-like (biosynthetic domain)"/>
    <property type="match status" value="2"/>
</dbReference>
<sequence>MKKLLYIFITLVISALLLNRIIYRELPQKETQKILSETKQYIRPIESISMDYENNRDLKALDSILKDNRILMLGENTHYDGSTLQAKGRLIQYLHQSLGYNVILYEAGQYDCWIMNEEMKNRTLKTPLDSIGGLGLFNFWWNNKETQPLIKYYQKNKTSSSPIELGGFDIQFSGETLTAKRSKLLKEFFNKNNITIKNFPLFSKYMNELPNFVYKGYVNRLLNEKQKKDLLKEISQFEGIVSQLKKNPENDIYTKYFNDIRNNFNKAWKYEPGSMKSMHFRDSLMAKNLIRQIDSVYPKEKIIVWCANIHTFSAPYNKNYRPLGSYIKERYGKTSYMLDFSSYAKLSPSKNLTDKPGKLAVENIFHEMKTPYFIMDLRNIPTSSYLKKEFISTINQGADQNKIWSHFMDGIFFIDTNTYLTPIKK</sequence>
<reference evidence="1 2" key="1">
    <citation type="submission" date="2016-07" db="EMBL/GenBank/DDBJ databases">
        <authorList>
            <person name="Jeong J.-J."/>
            <person name="Kim D.W."/>
            <person name="Sang M.K."/>
            <person name="Choi I.-G."/>
            <person name="Kim K.D."/>
        </authorList>
    </citation>
    <scope>NUCLEOTIDE SEQUENCE [LARGE SCALE GENOMIC DNA]</scope>
    <source>
        <strain evidence="1 2">UTM-3</strain>
    </source>
</reference>
<proteinExistence type="predicted"/>
<organism evidence="1 2">
    <name type="scientific">Chryseobacterium artocarpi</name>
    <dbReference type="NCBI Taxonomy" id="1414727"/>
    <lineage>
        <taxon>Bacteria</taxon>
        <taxon>Pseudomonadati</taxon>
        <taxon>Bacteroidota</taxon>
        <taxon>Flavobacteriia</taxon>
        <taxon>Flavobacteriales</taxon>
        <taxon>Weeksellaceae</taxon>
        <taxon>Chryseobacterium group</taxon>
        <taxon>Chryseobacterium</taxon>
    </lineage>
</organism>
<dbReference type="InterPro" id="IPR007815">
    <property type="entry name" value="Emycin_Estase"/>
</dbReference>
<protein>
    <recommendedName>
        <fullName evidence="3">Erythromycin esterase</fullName>
    </recommendedName>
</protein>
<dbReference type="RefSeq" id="WP_065393521.1">
    <property type="nucleotide sequence ID" value="NZ_MAYH01000012.1"/>
</dbReference>
<dbReference type="GO" id="GO:0046677">
    <property type="term" value="P:response to antibiotic"/>
    <property type="evidence" value="ECO:0007669"/>
    <property type="project" value="InterPro"/>
</dbReference>